<dbReference type="RefSeq" id="WP_072755008.1">
    <property type="nucleotide sequence ID" value="NZ_FQUK01000005.1"/>
</dbReference>
<evidence type="ECO:0000313" key="1">
    <source>
        <dbReference type="EMBL" id="SHE44922.1"/>
    </source>
</evidence>
<sequence>MRNATLAGCLLALAACTTVPPEELLARNATPATYTAGNGDVITEYRTGGRLVMVKVVPARGPTYYIYDRNGDGVVDERDNRGGPMTYYKLFSW</sequence>
<evidence type="ECO:0008006" key="3">
    <source>
        <dbReference type="Google" id="ProtNLM"/>
    </source>
</evidence>
<dbReference type="InterPro" id="IPR021357">
    <property type="entry name" value="DUF2782"/>
</dbReference>
<accession>A0A1M4TK89</accession>
<dbReference type="Proteomes" id="UP000242857">
    <property type="component" value="Unassembled WGS sequence"/>
</dbReference>
<protein>
    <recommendedName>
        <fullName evidence="3">DUF2782 domain-containing protein</fullName>
    </recommendedName>
</protein>
<keyword evidence="2" id="KW-1185">Reference proteome</keyword>
<dbReference type="AlphaFoldDB" id="A0A1M4TK89"/>
<dbReference type="PROSITE" id="PS51257">
    <property type="entry name" value="PROKAR_LIPOPROTEIN"/>
    <property type="match status" value="1"/>
</dbReference>
<name>A0A1M4TK89_9GAMM</name>
<dbReference type="Pfam" id="PF11191">
    <property type="entry name" value="DUF2782"/>
    <property type="match status" value="1"/>
</dbReference>
<proteinExistence type="predicted"/>
<reference evidence="2" key="1">
    <citation type="submission" date="2016-11" db="EMBL/GenBank/DDBJ databases">
        <authorList>
            <person name="Varghese N."/>
            <person name="Submissions S."/>
        </authorList>
    </citation>
    <scope>NUCLEOTIDE SEQUENCE [LARGE SCALE GENOMIC DNA]</scope>
    <source>
        <strain evidence="2">DSM 14834</strain>
    </source>
</reference>
<organism evidence="1 2">
    <name type="scientific">Thermomonas hydrothermalis</name>
    <dbReference type="NCBI Taxonomy" id="213588"/>
    <lineage>
        <taxon>Bacteria</taxon>
        <taxon>Pseudomonadati</taxon>
        <taxon>Pseudomonadota</taxon>
        <taxon>Gammaproteobacteria</taxon>
        <taxon>Lysobacterales</taxon>
        <taxon>Lysobacteraceae</taxon>
        <taxon>Thermomonas</taxon>
    </lineage>
</organism>
<dbReference type="OrthoDB" id="5296182at2"/>
<gene>
    <name evidence="1" type="ORF">SAMN02745204_00454</name>
</gene>
<dbReference type="Gene3D" id="2.20.130.30">
    <property type="entry name" value="Protein of unknown function DUF2782"/>
    <property type="match status" value="1"/>
</dbReference>
<dbReference type="STRING" id="213588.SAMN02745204_00454"/>
<dbReference type="EMBL" id="FQUK01000005">
    <property type="protein sequence ID" value="SHE44922.1"/>
    <property type="molecule type" value="Genomic_DNA"/>
</dbReference>
<evidence type="ECO:0000313" key="2">
    <source>
        <dbReference type="Proteomes" id="UP000242857"/>
    </source>
</evidence>